<dbReference type="EMBL" id="CP157947">
    <property type="protein sequence ID" value="XBS70224.1"/>
    <property type="molecule type" value="Genomic_DNA"/>
</dbReference>
<evidence type="ECO:0000313" key="1">
    <source>
        <dbReference type="EMBL" id="XBS70224.1"/>
    </source>
</evidence>
<dbReference type="AlphaFoldDB" id="A0AAU7QAQ7"/>
<name>A0AAU7QAQ7_9GAMM</name>
<gene>
    <name evidence="1" type="ORF">ABK905_02785</name>
</gene>
<sequence>MQQAQRAFPSIGFPALLAQLAALFRTAENQPAGSLLTTIDGALTEILRMPEKSAHWRTAITALVGLRHNLFPDAPVKLLAAGDTT</sequence>
<reference evidence="1" key="1">
    <citation type="submission" date="2024-06" db="EMBL/GenBank/DDBJ databases">
        <authorList>
            <person name="Coelho C."/>
            <person name="Bento M."/>
            <person name="Garcia E."/>
            <person name="Camelo A."/>
            <person name="Brandao I."/>
            <person name="Espirito Santo C."/>
            <person name="Trovao J."/>
            <person name="Verissimo A."/>
            <person name="Costa J."/>
            <person name="Tiago I."/>
        </authorList>
    </citation>
    <scope>NUCLEOTIDE SEQUENCE</scope>
    <source>
        <strain evidence="1">KWT182</strain>
    </source>
</reference>
<accession>A0AAU7QAQ7</accession>
<proteinExistence type="predicted"/>
<protein>
    <submittedName>
        <fullName evidence="1">Uncharacterized protein</fullName>
    </submittedName>
</protein>
<organism evidence="1">
    <name type="scientific">Acerihabitans sp. KWT182</name>
    <dbReference type="NCBI Taxonomy" id="3157919"/>
    <lineage>
        <taxon>Bacteria</taxon>
        <taxon>Pseudomonadati</taxon>
        <taxon>Pseudomonadota</taxon>
        <taxon>Gammaproteobacteria</taxon>
        <taxon>Enterobacterales</taxon>
        <taxon>Pectobacteriaceae</taxon>
        <taxon>Acerihabitans</taxon>
    </lineage>
</organism>